<dbReference type="STRING" id="75913.A0A0K0FTN8"/>
<dbReference type="WBParaSite" id="SVE_1570000.1">
    <property type="protein sequence ID" value="SVE_1570000.1"/>
    <property type="gene ID" value="SVE_1570000"/>
</dbReference>
<comment type="similarity">
    <text evidence="2">Belongs to the fatty-acid and retinol-binding protein (FARBP) family.</text>
</comment>
<evidence type="ECO:0000256" key="4">
    <source>
        <dbReference type="ARBA" id="ARBA00022525"/>
    </source>
</evidence>
<dbReference type="GO" id="GO:0005576">
    <property type="term" value="C:extracellular region"/>
    <property type="evidence" value="ECO:0007669"/>
    <property type="project" value="UniProtKB-SubCell"/>
</dbReference>
<evidence type="ECO:0000256" key="7">
    <source>
        <dbReference type="ARBA" id="ARBA00023121"/>
    </source>
</evidence>
<dbReference type="PANTHER" id="PTHR31418:SF7">
    <property type="entry name" value="FATTY-ACID AND RETINOL-BINDING PROTEIN 1"/>
    <property type="match status" value="1"/>
</dbReference>
<dbReference type="InterPro" id="IPR008632">
    <property type="entry name" value="Gp-FAR-1"/>
</dbReference>
<evidence type="ECO:0000256" key="5">
    <source>
        <dbReference type="ARBA" id="ARBA00022729"/>
    </source>
</evidence>
<keyword evidence="5 8" id="KW-0732">Signal</keyword>
<sequence>MISIKKYIFLFVLFVTISGKAIITNTDGEIVAGILPEEILQFAKDMSPEDIKILTEMASMKHQFGSQNELIEAIKEKSPELAVKMEKLIDGIMHKYNVLSEESKNFIKELGGKLNNFNTLKEKVNKIEELKVFASSFLPAYGKLSDNAKEELKQIFPMFDFLSMTLPKIVDVDSHEN</sequence>
<dbReference type="Pfam" id="PF05823">
    <property type="entry name" value="Gp-FAR-1"/>
    <property type="match status" value="1"/>
</dbReference>
<feature type="signal peptide" evidence="8">
    <location>
        <begin position="1"/>
        <end position="19"/>
    </location>
</feature>
<dbReference type="Gene3D" id="1.20.120.1100">
    <property type="match status" value="1"/>
</dbReference>
<evidence type="ECO:0000313" key="9">
    <source>
        <dbReference type="Proteomes" id="UP000035680"/>
    </source>
</evidence>
<reference evidence="9" key="1">
    <citation type="submission" date="2014-07" db="EMBL/GenBank/DDBJ databases">
        <authorList>
            <person name="Martin A.A"/>
            <person name="De Silva N."/>
        </authorList>
    </citation>
    <scope>NUCLEOTIDE SEQUENCE</scope>
</reference>
<proteinExistence type="inferred from homology"/>
<evidence type="ECO:0000256" key="2">
    <source>
        <dbReference type="ARBA" id="ARBA00006648"/>
    </source>
</evidence>
<evidence type="ECO:0000313" key="10">
    <source>
        <dbReference type="WBParaSite" id="SVE_1570000.1"/>
    </source>
</evidence>
<evidence type="ECO:0000256" key="1">
    <source>
        <dbReference type="ARBA" id="ARBA00004613"/>
    </source>
</evidence>
<evidence type="ECO:0000256" key="3">
    <source>
        <dbReference type="ARBA" id="ARBA00017453"/>
    </source>
</evidence>
<comment type="subcellular location">
    <subcellularLocation>
        <location evidence="1">Secreted</location>
    </subcellularLocation>
</comment>
<feature type="chain" id="PRO_5005330125" description="Fatty-acid and retinol-binding protein 1" evidence="8">
    <location>
        <begin position="20"/>
        <end position="177"/>
    </location>
</feature>
<keyword evidence="6" id="KW-0175">Coiled coil</keyword>
<keyword evidence="7" id="KW-0446">Lipid-binding</keyword>
<evidence type="ECO:0000256" key="8">
    <source>
        <dbReference type="SAM" id="SignalP"/>
    </source>
</evidence>
<dbReference type="GO" id="GO:0008289">
    <property type="term" value="F:lipid binding"/>
    <property type="evidence" value="ECO:0007669"/>
    <property type="project" value="UniProtKB-KW"/>
</dbReference>
<evidence type="ECO:0000256" key="6">
    <source>
        <dbReference type="ARBA" id="ARBA00023054"/>
    </source>
</evidence>
<name>A0A0K0FTN8_STRVS</name>
<dbReference type="AlphaFoldDB" id="A0A0K0FTN8"/>
<keyword evidence="4" id="KW-0964">Secreted</keyword>
<dbReference type="PANTHER" id="PTHR31418">
    <property type="entry name" value="FATTY-ACID AND RETINOL-BINDING PROTEIN 1"/>
    <property type="match status" value="1"/>
</dbReference>
<dbReference type="Proteomes" id="UP000035680">
    <property type="component" value="Unassembled WGS sequence"/>
</dbReference>
<reference evidence="10" key="2">
    <citation type="submission" date="2015-08" db="UniProtKB">
        <authorList>
            <consortium name="WormBaseParasite"/>
        </authorList>
    </citation>
    <scope>IDENTIFICATION</scope>
</reference>
<keyword evidence="9" id="KW-1185">Reference proteome</keyword>
<protein>
    <recommendedName>
        <fullName evidence="3">Fatty-acid and retinol-binding protein 1</fullName>
    </recommendedName>
</protein>
<organism evidence="9 10">
    <name type="scientific">Strongyloides venezuelensis</name>
    <name type="common">Threadworm</name>
    <dbReference type="NCBI Taxonomy" id="75913"/>
    <lineage>
        <taxon>Eukaryota</taxon>
        <taxon>Metazoa</taxon>
        <taxon>Ecdysozoa</taxon>
        <taxon>Nematoda</taxon>
        <taxon>Chromadorea</taxon>
        <taxon>Rhabditida</taxon>
        <taxon>Tylenchina</taxon>
        <taxon>Panagrolaimomorpha</taxon>
        <taxon>Strongyloidoidea</taxon>
        <taxon>Strongyloididae</taxon>
        <taxon>Strongyloides</taxon>
    </lineage>
</organism>
<accession>A0A0K0FTN8</accession>